<dbReference type="RefSeq" id="WP_343960189.1">
    <property type="nucleotide sequence ID" value="NZ_BAAAKZ010000006.1"/>
</dbReference>
<evidence type="ECO:0000313" key="2">
    <source>
        <dbReference type="Proteomes" id="UP001597181"/>
    </source>
</evidence>
<sequence length="254" mass="27645">MSSRAEADSTPLELLAILQRSGSGSEAFLALASDGRKYWVKAPNSPQGARTLVAESIAYGVGRLIGVAAPVNAVIHIPAGLDWSFTNGVRLQGCVAHASLEVTDVVVSDEWSTYSHLDNNRQRQASILALWDLCMGGDAHWLHELSADYSIWTFDHGFWLAGESDWSVPALQRVGTDAWQQDLDPGVVSARALLATLKSVRRISLADLLGVMQMVPLEWGTTTEELTQVAELLYARIPGVTQRLAVAAHHSRYE</sequence>
<comment type="caution">
    <text evidence="1">The sequence shown here is derived from an EMBL/GenBank/DDBJ whole genome shotgun (WGS) entry which is preliminary data.</text>
</comment>
<organism evidence="1 2">
    <name type="scientific">Leucobacter albus</name>
    <dbReference type="NCBI Taxonomy" id="272210"/>
    <lineage>
        <taxon>Bacteria</taxon>
        <taxon>Bacillati</taxon>
        <taxon>Actinomycetota</taxon>
        <taxon>Actinomycetes</taxon>
        <taxon>Micrococcales</taxon>
        <taxon>Microbacteriaceae</taxon>
        <taxon>Leucobacter</taxon>
    </lineage>
</organism>
<reference evidence="2" key="1">
    <citation type="journal article" date="2019" name="Int. J. Syst. Evol. Microbiol.">
        <title>The Global Catalogue of Microorganisms (GCM) 10K type strain sequencing project: providing services to taxonomists for standard genome sequencing and annotation.</title>
        <authorList>
            <consortium name="The Broad Institute Genomics Platform"/>
            <consortium name="The Broad Institute Genome Sequencing Center for Infectious Disease"/>
            <person name="Wu L."/>
            <person name="Ma J."/>
        </authorList>
    </citation>
    <scope>NUCLEOTIDE SEQUENCE [LARGE SCALE GENOMIC DNA]</scope>
    <source>
        <strain evidence="2">CCUG 50213</strain>
    </source>
</reference>
<keyword evidence="2" id="KW-1185">Reference proteome</keyword>
<dbReference type="Proteomes" id="UP001597181">
    <property type="component" value="Unassembled WGS sequence"/>
</dbReference>
<protein>
    <submittedName>
        <fullName evidence="1">Uncharacterized protein</fullName>
    </submittedName>
</protein>
<gene>
    <name evidence="1" type="ORF">ACFQ3U_14435</name>
</gene>
<proteinExistence type="predicted"/>
<evidence type="ECO:0000313" key="1">
    <source>
        <dbReference type="EMBL" id="MFD1203092.1"/>
    </source>
</evidence>
<name>A0ABW3TRK4_9MICO</name>
<accession>A0ABW3TRK4</accession>
<dbReference type="EMBL" id="JBHTLY010000008">
    <property type="protein sequence ID" value="MFD1203092.1"/>
    <property type="molecule type" value="Genomic_DNA"/>
</dbReference>